<evidence type="ECO:0000313" key="8">
    <source>
        <dbReference type="Proteomes" id="UP001279410"/>
    </source>
</evidence>
<dbReference type="PROSITE" id="PS00232">
    <property type="entry name" value="CADHERIN_1"/>
    <property type="match status" value="1"/>
</dbReference>
<dbReference type="InterPro" id="IPR039808">
    <property type="entry name" value="Cadherin"/>
</dbReference>
<dbReference type="SUPFAM" id="SSF49313">
    <property type="entry name" value="Cadherin-like"/>
    <property type="match status" value="1"/>
</dbReference>
<evidence type="ECO:0000259" key="6">
    <source>
        <dbReference type="PROSITE" id="PS50268"/>
    </source>
</evidence>
<dbReference type="InterPro" id="IPR015919">
    <property type="entry name" value="Cadherin-like_sf"/>
</dbReference>
<evidence type="ECO:0000256" key="2">
    <source>
        <dbReference type="ARBA" id="ARBA00022737"/>
    </source>
</evidence>
<dbReference type="Proteomes" id="UP001279410">
    <property type="component" value="Unassembled WGS sequence"/>
</dbReference>
<dbReference type="PANTHER" id="PTHR24027">
    <property type="entry name" value="CADHERIN-23"/>
    <property type="match status" value="1"/>
</dbReference>
<dbReference type="AlphaFoldDB" id="A0AAD3RMK3"/>
<evidence type="ECO:0000256" key="4">
    <source>
        <dbReference type="ARBA" id="ARBA00023136"/>
    </source>
</evidence>
<name>A0AAD3RMK3_LATJO</name>
<comment type="subcellular location">
    <subcellularLocation>
        <location evidence="1">Membrane</location>
    </subcellularLocation>
</comment>
<protein>
    <submittedName>
        <fullName evidence="7">Protocadherin-15-like protein</fullName>
    </submittedName>
</protein>
<dbReference type="Gene3D" id="2.60.40.60">
    <property type="entry name" value="Cadherins"/>
    <property type="match status" value="1"/>
</dbReference>
<keyword evidence="3 5" id="KW-0106">Calcium</keyword>
<gene>
    <name evidence="7" type="ORF">AKAME5_002589900</name>
</gene>
<dbReference type="FunFam" id="2.60.40.60:FF:000104">
    <property type="entry name" value="cadherin-23 isoform X1"/>
    <property type="match status" value="1"/>
</dbReference>
<dbReference type="GO" id="GO:0008013">
    <property type="term" value="F:beta-catenin binding"/>
    <property type="evidence" value="ECO:0007669"/>
    <property type="project" value="TreeGrafter"/>
</dbReference>
<comment type="caution">
    <text evidence="7">The sequence shown here is derived from an EMBL/GenBank/DDBJ whole genome shotgun (WGS) entry which is preliminary data.</text>
</comment>
<sequence length="130" mass="14116">MRTGATLLNLQAVDRERDPITYKIHSGDPHGHFSLQQSSGYLVLDKPLDRESLDYYTLVVTASDGQPDGSSTAMVNVVVTDVNDNDPLFDASLPVNLTVIEEEDHAYVGQVKCAVQGTTLGLIPNQGPYL</sequence>
<reference evidence="7" key="1">
    <citation type="submission" date="2022-08" db="EMBL/GenBank/DDBJ databases">
        <title>Genome sequencing of akame (Lates japonicus).</title>
        <authorList>
            <person name="Hashiguchi Y."/>
            <person name="Takahashi H."/>
        </authorList>
    </citation>
    <scope>NUCLEOTIDE SEQUENCE</scope>
    <source>
        <strain evidence="7">Kochi</strain>
    </source>
</reference>
<dbReference type="GO" id="GO:0016477">
    <property type="term" value="P:cell migration"/>
    <property type="evidence" value="ECO:0007669"/>
    <property type="project" value="TreeGrafter"/>
</dbReference>
<evidence type="ECO:0000256" key="3">
    <source>
        <dbReference type="ARBA" id="ARBA00022837"/>
    </source>
</evidence>
<evidence type="ECO:0000313" key="7">
    <source>
        <dbReference type="EMBL" id="GLD74568.1"/>
    </source>
</evidence>
<dbReference type="GO" id="GO:0016342">
    <property type="term" value="C:catenin complex"/>
    <property type="evidence" value="ECO:0007669"/>
    <property type="project" value="TreeGrafter"/>
</dbReference>
<dbReference type="SMART" id="SM00112">
    <property type="entry name" value="CA"/>
    <property type="match status" value="1"/>
</dbReference>
<dbReference type="GO" id="GO:0007156">
    <property type="term" value="P:homophilic cell adhesion via plasma membrane adhesion molecules"/>
    <property type="evidence" value="ECO:0007669"/>
    <property type="project" value="InterPro"/>
</dbReference>
<evidence type="ECO:0000256" key="1">
    <source>
        <dbReference type="ARBA" id="ARBA00004370"/>
    </source>
</evidence>
<keyword evidence="8" id="KW-1185">Reference proteome</keyword>
<dbReference type="PRINTS" id="PR00205">
    <property type="entry name" value="CADHERIN"/>
</dbReference>
<proteinExistence type="predicted"/>
<keyword evidence="4" id="KW-0472">Membrane</keyword>
<dbReference type="GO" id="GO:0005509">
    <property type="term" value="F:calcium ion binding"/>
    <property type="evidence" value="ECO:0007669"/>
    <property type="project" value="UniProtKB-UniRule"/>
</dbReference>
<keyword evidence="2" id="KW-0677">Repeat</keyword>
<dbReference type="GO" id="GO:0045296">
    <property type="term" value="F:cadherin binding"/>
    <property type="evidence" value="ECO:0007669"/>
    <property type="project" value="TreeGrafter"/>
</dbReference>
<dbReference type="CDD" id="cd11304">
    <property type="entry name" value="Cadherin_repeat"/>
    <property type="match status" value="1"/>
</dbReference>
<dbReference type="InterPro" id="IPR002126">
    <property type="entry name" value="Cadherin-like_dom"/>
</dbReference>
<dbReference type="GO" id="GO:0009653">
    <property type="term" value="P:anatomical structure morphogenesis"/>
    <property type="evidence" value="ECO:0007669"/>
    <property type="project" value="UniProtKB-ARBA"/>
</dbReference>
<organism evidence="7 8">
    <name type="scientific">Lates japonicus</name>
    <name type="common">Japanese lates</name>
    <dbReference type="NCBI Taxonomy" id="270547"/>
    <lineage>
        <taxon>Eukaryota</taxon>
        <taxon>Metazoa</taxon>
        <taxon>Chordata</taxon>
        <taxon>Craniata</taxon>
        <taxon>Vertebrata</taxon>
        <taxon>Euteleostomi</taxon>
        <taxon>Actinopterygii</taxon>
        <taxon>Neopterygii</taxon>
        <taxon>Teleostei</taxon>
        <taxon>Neoteleostei</taxon>
        <taxon>Acanthomorphata</taxon>
        <taxon>Carangaria</taxon>
        <taxon>Carangaria incertae sedis</taxon>
        <taxon>Centropomidae</taxon>
        <taxon>Lates</taxon>
    </lineage>
</organism>
<evidence type="ECO:0000256" key="5">
    <source>
        <dbReference type="PROSITE-ProRule" id="PRU00043"/>
    </source>
</evidence>
<dbReference type="EMBL" id="BRZM01002330">
    <property type="protein sequence ID" value="GLD74568.1"/>
    <property type="molecule type" value="Genomic_DNA"/>
</dbReference>
<dbReference type="PROSITE" id="PS50268">
    <property type="entry name" value="CADHERIN_2"/>
    <property type="match status" value="1"/>
</dbReference>
<dbReference type="PANTHER" id="PTHR24027:SF438">
    <property type="entry name" value="CADHERIN 23"/>
    <property type="match status" value="1"/>
</dbReference>
<dbReference type="Pfam" id="PF00028">
    <property type="entry name" value="Cadherin"/>
    <property type="match status" value="1"/>
</dbReference>
<accession>A0AAD3RMK3</accession>
<feature type="domain" description="Cadherin" evidence="6">
    <location>
        <begin position="4"/>
        <end position="89"/>
    </location>
</feature>
<dbReference type="InterPro" id="IPR020894">
    <property type="entry name" value="Cadherin_CS"/>
</dbReference>